<proteinExistence type="predicted"/>
<dbReference type="EMBL" id="AMGY01000003">
    <property type="protein sequence ID" value="EXJ86306.1"/>
    <property type="molecule type" value="Genomic_DNA"/>
</dbReference>
<dbReference type="GO" id="GO:0019632">
    <property type="term" value="P:shikimate metabolic process"/>
    <property type="evidence" value="ECO:0007669"/>
    <property type="project" value="TreeGrafter"/>
</dbReference>
<dbReference type="Proteomes" id="UP000019478">
    <property type="component" value="Unassembled WGS sequence"/>
</dbReference>
<evidence type="ECO:0000313" key="2">
    <source>
        <dbReference type="Proteomes" id="UP000019478"/>
    </source>
</evidence>
<dbReference type="GO" id="GO:0004764">
    <property type="term" value="F:shikimate 3-dehydrogenase (NADP+) activity"/>
    <property type="evidence" value="ECO:0007669"/>
    <property type="project" value="InterPro"/>
</dbReference>
<evidence type="ECO:0000313" key="1">
    <source>
        <dbReference type="EMBL" id="EXJ86306.1"/>
    </source>
</evidence>
<organism evidence="1 2">
    <name type="scientific">Capronia epimyces CBS 606.96</name>
    <dbReference type="NCBI Taxonomy" id="1182542"/>
    <lineage>
        <taxon>Eukaryota</taxon>
        <taxon>Fungi</taxon>
        <taxon>Dikarya</taxon>
        <taxon>Ascomycota</taxon>
        <taxon>Pezizomycotina</taxon>
        <taxon>Eurotiomycetes</taxon>
        <taxon>Chaetothyriomycetidae</taxon>
        <taxon>Chaetothyriales</taxon>
        <taxon>Herpotrichiellaceae</taxon>
        <taxon>Capronia</taxon>
    </lineage>
</organism>
<dbReference type="Pfam" id="PF01487">
    <property type="entry name" value="DHquinase_I"/>
    <property type="match status" value="1"/>
</dbReference>
<dbReference type="InterPro" id="IPR022893">
    <property type="entry name" value="Shikimate_DH_fam"/>
</dbReference>
<dbReference type="GO" id="GO:0009423">
    <property type="term" value="P:chorismate biosynthetic process"/>
    <property type="evidence" value="ECO:0007669"/>
    <property type="project" value="TreeGrafter"/>
</dbReference>
<dbReference type="STRING" id="1182542.W9YAL0"/>
<evidence type="ECO:0008006" key="3">
    <source>
        <dbReference type="Google" id="ProtNLM"/>
    </source>
</evidence>
<dbReference type="eggNOG" id="KOG0692">
    <property type="taxonomic scope" value="Eukaryota"/>
</dbReference>
<dbReference type="CDD" id="cd00502">
    <property type="entry name" value="DHQase_I"/>
    <property type="match status" value="1"/>
</dbReference>
<gene>
    <name evidence="1" type="ORF">A1O3_03257</name>
</gene>
<dbReference type="HOGENOM" id="CLU_008871_1_0_1"/>
<dbReference type="SUPFAM" id="SSF51735">
    <property type="entry name" value="NAD(P)-binding Rossmann-fold domains"/>
    <property type="match status" value="1"/>
</dbReference>
<dbReference type="PANTHER" id="PTHR21089:SF1">
    <property type="entry name" value="BIFUNCTIONAL 3-DEHYDROQUINATE DEHYDRATASE_SHIKIMATE DEHYDROGENASE, CHLOROPLASTIC"/>
    <property type="match status" value="1"/>
</dbReference>
<dbReference type="InterPro" id="IPR036291">
    <property type="entry name" value="NAD(P)-bd_dom_sf"/>
</dbReference>
<dbReference type="SUPFAM" id="SSF51569">
    <property type="entry name" value="Aldolase"/>
    <property type="match status" value="1"/>
</dbReference>
<reference evidence="1 2" key="1">
    <citation type="submission" date="2013-03" db="EMBL/GenBank/DDBJ databases">
        <title>The Genome Sequence of Capronia epimyces CBS 606.96.</title>
        <authorList>
            <consortium name="The Broad Institute Genomics Platform"/>
            <person name="Cuomo C."/>
            <person name="de Hoog S."/>
            <person name="Gorbushina A."/>
            <person name="Walker B."/>
            <person name="Young S.K."/>
            <person name="Zeng Q."/>
            <person name="Gargeya S."/>
            <person name="Fitzgerald M."/>
            <person name="Haas B."/>
            <person name="Abouelleil A."/>
            <person name="Allen A.W."/>
            <person name="Alvarado L."/>
            <person name="Arachchi H.M."/>
            <person name="Berlin A.M."/>
            <person name="Chapman S.B."/>
            <person name="Gainer-Dewar J."/>
            <person name="Goldberg J."/>
            <person name="Griggs A."/>
            <person name="Gujja S."/>
            <person name="Hansen M."/>
            <person name="Howarth C."/>
            <person name="Imamovic A."/>
            <person name="Ireland A."/>
            <person name="Larimer J."/>
            <person name="McCowan C."/>
            <person name="Murphy C."/>
            <person name="Pearson M."/>
            <person name="Poon T.W."/>
            <person name="Priest M."/>
            <person name="Roberts A."/>
            <person name="Saif S."/>
            <person name="Shea T."/>
            <person name="Sisk P."/>
            <person name="Sykes S."/>
            <person name="Wortman J."/>
            <person name="Nusbaum C."/>
            <person name="Birren B."/>
        </authorList>
    </citation>
    <scope>NUCLEOTIDE SEQUENCE [LARGE SCALE GENOMIC DNA]</scope>
    <source>
        <strain evidence="1 2">CBS 606.96</strain>
    </source>
</reference>
<comment type="caution">
    <text evidence="1">The sequence shown here is derived from an EMBL/GenBank/DDBJ whole genome shotgun (WGS) entry which is preliminary data.</text>
</comment>
<dbReference type="InterPro" id="IPR001381">
    <property type="entry name" value="DHquinase_I"/>
</dbReference>
<dbReference type="Gene3D" id="3.40.50.720">
    <property type="entry name" value="NAD(P)-binding Rossmann-like Domain"/>
    <property type="match status" value="1"/>
</dbReference>
<dbReference type="AlphaFoldDB" id="W9YAL0"/>
<sequence>MSIDGADQYDVISQRYRKGLHTYIITLKFPDLSVVHQDDLERIGYGGDVWEFRADLLECPLLGKTAVQPIQFIRNQLQILQRSTQLPILFTVRTVSQGGRFPDDAAHEALALMKLAVELGCAYIDVEINWPAFVIDEIRALVTSSRIVASYHELSTNVRWTSAVLQEKLVALDAVGDVLKLCVQSVDINDNLEHGLFLRDYQRCMEKPIIAVAMGLHGRLSRFLAPIAFVAHRLIPQPPESEQLTLSQINQALWLLGQLPTRKFVLAGIDPFHSSIPFLAAFEDLGLPYSIYEANHNWQTVAARPDFGGACSSGWELQVGQNMPELELSPAARTIGLVDTISVTDTSGERLLCGDNTTWTAIKACIGKCKMACASKTTVLVVGVGQRSRAACYAAQRLGVRNIIVISADEDKAQAMAVDFHGRSSRPTELKDVMESLAMDEGLIVFKCGGHDLQDEELSEHVPSQLDPVCIELELELELGQTPHSRDWASTARYPAHWKVYTLSDVLREQSYLQFESWTQRQAPRLVMKSAMKAQARLSPKKGRPELQEYPRALI</sequence>
<dbReference type="InterPro" id="IPR013785">
    <property type="entry name" value="Aldolase_TIM"/>
</dbReference>
<dbReference type="PANTHER" id="PTHR21089">
    <property type="entry name" value="SHIKIMATE DEHYDROGENASE"/>
    <property type="match status" value="1"/>
</dbReference>
<dbReference type="GeneID" id="19167385"/>
<dbReference type="Gene3D" id="3.20.20.70">
    <property type="entry name" value="Aldolase class I"/>
    <property type="match status" value="1"/>
</dbReference>
<keyword evidence="2" id="KW-1185">Reference proteome</keyword>
<name>W9YAL0_9EURO</name>
<dbReference type="RefSeq" id="XP_007731585.1">
    <property type="nucleotide sequence ID" value="XM_007733395.1"/>
</dbReference>
<dbReference type="GO" id="GO:0003855">
    <property type="term" value="F:3-dehydroquinate dehydratase activity"/>
    <property type="evidence" value="ECO:0007669"/>
    <property type="project" value="InterPro"/>
</dbReference>
<accession>W9YAL0</accession>
<dbReference type="OrthoDB" id="204377at2759"/>
<protein>
    <recommendedName>
        <fullName evidence="3">3-dehydroquinate dehydratase I</fullName>
    </recommendedName>
</protein>